<dbReference type="InterPro" id="IPR050090">
    <property type="entry name" value="Tyrosine_recombinase_XerCD"/>
</dbReference>
<dbReference type="InterPro" id="IPR002104">
    <property type="entry name" value="Integrase_catalytic"/>
</dbReference>
<keyword evidence="3" id="KW-0233">DNA recombination</keyword>
<sequence length="477" mass="52070">MAWIELRRRRYVVIDRVEGVKAKGPSYDTRADAEAFLELVALAGWPAALDFVNQEPVVDVLAEDDTTSRATRERAVAAGAVADPMGLPLTDPSLPPPPGREPSGVSVGELVRQYIQTCTARPRTLQQYAAYVRDHVDPYFGDLDAAYVIRQLKPKAEGTRAMAVADWRAWMLAKPVMAPTGTPTGSTLSGKTVKNIMALVSSAFDVAMNDDFDRLVAYNPVTGMAPRSTAADDVERVFLSPRQFQDLREHTIDHYLNLLLFMVLTGLRWGEAGGLRVRDVCLAPESGRPYLEVRVALKRIKGGTVLGLLKSKAARRRLTIPEVLVPVITNAIAGKDLDSCVFTSPEGKRLHHGNVTRNLDKAIVRARAAGSDLPDFRLHALRHSCAAWLLSAGRTPYQVSRQLGHETEATTQKYYGHLVRTEYDTNADVLQQALDDAGWDLPAHVSVEVMASAADAGLIELATSDVIGDEAELETAA</sequence>
<protein>
    <submittedName>
        <fullName evidence="5">Unannotated protein</fullName>
    </submittedName>
</protein>
<dbReference type="Gene3D" id="1.10.150.130">
    <property type="match status" value="1"/>
</dbReference>
<dbReference type="PANTHER" id="PTHR30349:SF64">
    <property type="entry name" value="PROPHAGE INTEGRASE INTD-RELATED"/>
    <property type="match status" value="1"/>
</dbReference>
<evidence type="ECO:0000256" key="1">
    <source>
        <dbReference type="ARBA" id="ARBA00008857"/>
    </source>
</evidence>
<dbReference type="PROSITE" id="PS51898">
    <property type="entry name" value="TYR_RECOMBINASE"/>
    <property type="match status" value="1"/>
</dbReference>
<dbReference type="InterPro" id="IPR011010">
    <property type="entry name" value="DNA_brk_join_enz"/>
</dbReference>
<dbReference type="Gene3D" id="1.10.443.10">
    <property type="entry name" value="Intergrase catalytic core"/>
    <property type="match status" value="1"/>
</dbReference>
<evidence type="ECO:0000256" key="3">
    <source>
        <dbReference type="ARBA" id="ARBA00023172"/>
    </source>
</evidence>
<dbReference type="AlphaFoldDB" id="A0A6J6UYM1"/>
<dbReference type="CDD" id="cd01189">
    <property type="entry name" value="INT_ICEBs1_C_like"/>
    <property type="match status" value="1"/>
</dbReference>
<dbReference type="Pfam" id="PF00589">
    <property type="entry name" value="Phage_integrase"/>
    <property type="match status" value="1"/>
</dbReference>
<reference evidence="5" key="1">
    <citation type="submission" date="2020-05" db="EMBL/GenBank/DDBJ databases">
        <authorList>
            <person name="Chiriac C."/>
            <person name="Salcher M."/>
            <person name="Ghai R."/>
            <person name="Kavagutti S V."/>
        </authorList>
    </citation>
    <scope>NUCLEOTIDE SEQUENCE</scope>
</reference>
<proteinExistence type="inferred from homology"/>
<dbReference type="GO" id="GO:0003677">
    <property type="term" value="F:DNA binding"/>
    <property type="evidence" value="ECO:0007669"/>
    <property type="project" value="UniProtKB-KW"/>
</dbReference>
<dbReference type="EMBL" id="CAEZYZ010000303">
    <property type="protein sequence ID" value="CAB4763803.1"/>
    <property type="molecule type" value="Genomic_DNA"/>
</dbReference>
<accession>A0A6J6UYM1</accession>
<keyword evidence="2" id="KW-0238">DNA-binding</keyword>
<gene>
    <name evidence="5" type="ORF">UFOPK2810_01530</name>
</gene>
<feature type="domain" description="Tyr recombinase" evidence="4">
    <location>
        <begin position="234"/>
        <end position="429"/>
    </location>
</feature>
<comment type="similarity">
    <text evidence="1">Belongs to the 'phage' integrase family.</text>
</comment>
<evidence type="ECO:0000313" key="5">
    <source>
        <dbReference type="EMBL" id="CAB4763803.1"/>
    </source>
</evidence>
<name>A0A6J6UYM1_9ZZZZ</name>
<dbReference type="GO" id="GO:0006310">
    <property type="term" value="P:DNA recombination"/>
    <property type="evidence" value="ECO:0007669"/>
    <property type="project" value="UniProtKB-KW"/>
</dbReference>
<dbReference type="InterPro" id="IPR013762">
    <property type="entry name" value="Integrase-like_cat_sf"/>
</dbReference>
<dbReference type="SUPFAM" id="SSF56349">
    <property type="entry name" value="DNA breaking-rejoining enzymes"/>
    <property type="match status" value="1"/>
</dbReference>
<evidence type="ECO:0000259" key="4">
    <source>
        <dbReference type="PROSITE" id="PS51898"/>
    </source>
</evidence>
<organism evidence="5">
    <name type="scientific">freshwater metagenome</name>
    <dbReference type="NCBI Taxonomy" id="449393"/>
    <lineage>
        <taxon>unclassified sequences</taxon>
        <taxon>metagenomes</taxon>
        <taxon>ecological metagenomes</taxon>
    </lineage>
</organism>
<evidence type="ECO:0000256" key="2">
    <source>
        <dbReference type="ARBA" id="ARBA00023125"/>
    </source>
</evidence>
<dbReference type="PANTHER" id="PTHR30349">
    <property type="entry name" value="PHAGE INTEGRASE-RELATED"/>
    <property type="match status" value="1"/>
</dbReference>
<dbReference type="GO" id="GO:0015074">
    <property type="term" value="P:DNA integration"/>
    <property type="evidence" value="ECO:0007669"/>
    <property type="project" value="InterPro"/>
</dbReference>
<dbReference type="InterPro" id="IPR010998">
    <property type="entry name" value="Integrase_recombinase_N"/>
</dbReference>